<dbReference type="AlphaFoldDB" id="A0A1I4N2G9"/>
<proteinExistence type="predicted"/>
<dbReference type="Proteomes" id="UP000195024">
    <property type="component" value="Unassembled WGS sequence"/>
</dbReference>
<dbReference type="Pfam" id="PF00196">
    <property type="entry name" value="GerE"/>
    <property type="match status" value="1"/>
</dbReference>
<gene>
    <name evidence="8" type="ORF">A5802_001803</name>
</gene>
<feature type="domain" description="Response regulatory" evidence="7">
    <location>
        <begin position="3"/>
        <end position="118"/>
    </location>
</feature>
<dbReference type="InterPro" id="IPR039420">
    <property type="entry name" value="WalR-like"/>
</dbReference>
<accession>A0A1I4N2G9</accession>
<evidence type="ECO:0000313" key="8">
    <source>
        <dbReference type="EMBL" id="OTP28064.1"/>
    </source>
</evidence>
<evidence type="ECO:0000313" key="9">
    <source>
        <dbReference type="Proteomes" id="UP000195024"/>
    </source>
</evidence>
<comment type="caution">
    <text evidence="8">The sequence shown here is derived from an EMBL/GenBank/DDBJ whole genome shotgun (WGS) entry which is preliminary data.</text>
</comment>
<dbReference type="InterPro" id="IPR001789">
    <property type="entry name" value="Sig_transdc_resp-reg_receiver"/>
</dbReference>
<dbReference type="GO" id="GO:0000160">
    <property type="term" value="P:phosphorelay signal transduction system"/>
    <property type="evidence" value="ECO:0007669"/>
    <property type="project" value="InterPro"/>
</dbReference>
<dbReference type="InterPro" id="IPR000792">
    <property type="entry name" value="Tscrpt_reg_LuxR_C"/>
</dbReference>
<evidence type="ECO:0008006" key="10">
    <source>
        <dbReference type="Google" id="ProtNLM"/>
    </source>
</evidence>
<dbReference type="SMART" id="SM00421">
    <property type="entry name" value="HTH_LUXR"/>
    <property type="match status" value="1"/>
</dbReference>
<dbReference type="PRINTS" id="PR00038">
    <property type="entry name" value="HTHLUXR"/>
</dbReference>
<evidence type="ECO:0000256" key="4">
    <source>
        <dbReference type="ARBA" id="ARBA00023163"/>
    </source>
</evidence>
<dbReference type="RefSeq" id="WP_074800237.1">
    <property type="nucleotide sequence ID" value="NZ_FOUC01000010.1"/>
</dbReference>
<dbReference type="GO" id="GO:0003677">
    <property type="term" value="F:DNA binding"/>
    <property type="evidence" value="ECO:0007669"/>
    <property type="project" value="UniProtKB-KW"/>
</dbReference>
<evidence type="ECO:0000256" key="2">
    <source>
        <dbReference type="ARBA" id="ARBA00023015"/>
    </source>
</evidence>
<feature type="domain" description="HTH luxR-type" evidence="6">
    <location>
        <begin position="142"/>
        <end position="207"/>
    </location>
</feature>
<sequence>MTNILLVDDSALITSGLKIILESTNDFQVVGICHDGRSAIAFCEKNQVDLVLMDVRMPGMDGVTATKQITEEYQIPVIILTTFDEDRYIEEGIRNGASGYLLKTTPPEAVIQAIKSVLQGQTILSKEILVKATQQLGNKNDQEADLSLLTEREQEIAYLVAKGMTNKVIAQTLFLSEGTVHNNLSMILKKLNLDHRTQLAIYVLTGEVMT</sequence>
<name>A0A1I4N2G9_ENTMU</name>
<feature type="modified residue" description="4-aspartylphosphate" evidence="5">
    <location>
        <position position="54"/>
    </location>
</feature>
<evidence type="ECO:0000259" key="7">
    <source>
        <dbReference type="PROSITE" id="PS50110"/>
    </source>
</evidence>
<dbReference type="InterPro" id="IPR011006">
    <property type="entry name" value="CheY-like_superfamily"/>
</dbReference>
<dbReference type="SMART" id="SM00448">
    <property type="entry name" value="REC"/>
    <property type="match status" value="1"/>
</dbReference>
<dbReference type="Gene3D" id="3.40.50.2300">
    <property type="match status" value="1"/>
</dbReference>
<evidence type="ECO:0000259" key="6">
    <source>
        <dbReference type="PROSITE" id="PS50043"/>
    </source>
</evidence>
<evidence type="ECO:0000256" key="5">
    <source>
        <dbReference type="PROSITE-ProRule" id="PRU00169"/>
    </source>
</evidence>
<dbReference type="PROSITE" id="PS50043">
    <property type="entry name" value="HTH_LUXR_2"/>
    <property type="match status" value="1"/>
</dbReference>
<organism evidence="8 9">
    <name type="scientific">Enterococcus mundtii</name>
    <dbReference type="NCBI Taxonomy" id="53346"/>
    <lineage>
        <taxon>Bacteria</taxon>
        <taxon>Bacillati</taxon>
        <taxon>Bacillota</taxon>
        <taxon>Bacilli</taxon>
        <taxon>Lactobacillales</taxon>
        <taxon>Enterococcaceae</taxon>
        <taxon>Enterococcus</taxon>
    </lineage>
</organism>
<dbReference type="CDD" id="cd06170">
    <property type="entry name" value="LuxR_C_like"/>
    <property type="match status" value="1"/>
</dbReference>
<dbReference type="SUPFAM" id="SSF52172">
    <property type="entry name" value="CheY-like"/>
    <property type="match status" value="1"/>
</dbReference>
<dbReference type="EMBL" id="NGMS01000001">
    <property type="protein sequence ID" value="OTP28064.1"/>
    <property type="molecule type" value="Genomic_DNA"/>
</dbReference>
<evidence type="ECO:0000256" key="3">
    <source>
        <dbReference type="ARBA" id="ARBA00023125"/>
    </source>
</evidence>
<dbReference type="Pfam" id="PF00072">
    <property type="entry name" value="Response_reg"/>
    <property type="match status" value="1"/>
</dbReference>
<dbReference type="PANTHER" id="PTHR43214:SF40">
    <property type="entry name" value="TRANSCRIPTIONAL REGULATORY PROTEIN LNRK"/>
    <property type="match status" value="1"/>
</dbReference>
<dbReference type="PANTHER" id="PTHR43214">
    <property type="entry name" value="TWO-COMPONENT RESPONSE REGULATOR"/>
    <property type="match status" value="1"/>
</dbReference>
<keyword evidence="2" id="KW-0805">Transcription regulation</keyword>
<protein>
    <recommendedName>
        <fullName evidence="10">DNA-binding response regulator</fullName>
    </recommendedName>
</protein>
<reference evidence="8 9" key="1">
    <citation type="submission" date="2017-05" db="EMBL/GenBank/DDBJ databases">
        <title>The Genome Sequence of Enterococcus mundtii 6B1_DIV0119.</title>
        <authorList>
            <consortium name="The Broad Institute Genomics Platform"/>
            <consortium name="The Broad Institute Genomic Center for Infectious Diseases"/>
            <person name="Earl A."/>
            <person name="Manson A."/>
            <person name="Schwartman J."/>
            <person name="Gilmore M."/>
            <person name="Abouelleil A."/>
            <person name="Cao P."/>
            <person name="Chapman S."/>
            <person name="Cusick C."/>
            <person name="Shea T."/>
            <person name="Young S."/>
            <person name="Neafsey D."/>
            <person name="Nusbaum C."/>
            <person name="Birren B."/>
        </authorList>
    </citation>
    <scope>NUCLEOTIDE SEQUENCE [LARGE SCALE GENOMIC DNA]</scope>
    <source>
        <strain evidence="8 9">6B1_DIV0119</strain>
    </source>
</reference>
<dbReference type="GO" id="GO:0006355">
    <property type="term" value="P:regulation of DNA-templated transcription"/>
    <property type="evidence" value="ECO:0007669"/>
    <property type="project" value="InterPro"/>
</dbReference>
<keyword evidence="4" id="KW-0804">Transcription</keyword>
<dbReference type="InterPro" id="IPR058245">
    <property type="entry name" value="NreC/VraR/RcsB-like_REC"/>
</dbReference>
<dbReference type="CDD" id="cd17535">
    <property type="entry name" value="REC_NarL-like"/>
    <property type="match status" value="1"/>
</dbReference>
<evidence type="ECO:0000256" key="1">
    <source>
        <dbReference type="ARBA" id="ARBA00022553"/>
    </source>
</evidence>
<keyword evidence="1 5" id="KW-0597">Phosphoprotein</keyword>
<keyword evidence="3" id="KW-0238">DNA-binding</keyword>
<dbReference type="PROSITE" id="PS50110">
    <property type="entry name" value="RESPONSE_REGULATORY"/>
    <property type="match status" value="1"/>
</dbReference>